<gene>
    <name evidence="2" type="ORF">ABG768_022714</name>
</gene>
<organism evidence="2 3">
    <name type="scientific">Culter alburnus</name>
    <name type="common">Topmouth culter</name>
    <dbReference type="NCBI Taxonomy" id="194366"/>
    <lineage>
        <taxon>Eukaryota</taxon>
        <taxon>Metazoa</taxon>
        <taxon>Chordata</taxon>
        <taxon>Craniata</taxon>
        <taxon>Vertebrata</taxon>
        <taxon>Euteleostomi</taxon>
        <taxon>Actinopterygii</taxon>
        <taxon>Neopterygii</taxon>
        <taxon>Teleostei</taxon>
        <taxon>Ostariophysi</taxon>
        <taxon>Cypriniformes</taxon>
        <taxon>Xenocyprididae</taxon>
        <taxon>Xenocypridinae</taxon>
        <taxon>Culter</taxon>
    </lineage>
</organism>
<name>A0AAW2ALT8_CULAL</name>
<feature type="signal peptide" evidence="1">
    <location>
        <begin position="1"/>
        <end position="19"/>
    </location>
</feature>
<evidence type="ECO:0000313" key="3">
    <source>
        <dbReference type="Proteomes" id="UP001479290"/>
    </source>
</evidence>
<proteinExistence type="predicted"/>
<dbReference type="EMBL" id="JAWDJR010000005">
    <property type="protein sequence ID" value="KAK9974634.1"/>
    <property type="molecule type" value="Genomic_DNA"/>
</dbReference>
<dbReference type="Proteomes" id="UP001479290">
    <property type="component" value="Unassembled WGS sequence"/>
</dbReference>
<evidence type="ECO:0000256" key="1">
    <source>
        <dbReference type="SAM" id="SignalP"/>
    </source>
</evidence>
<sequence length="59" mass="6439">MKVLLYACFILFVTDGATGQTPDPACANIADFNECNPGNGKCDEKISKCICFESQPFCR</sequence>
<evidence type="ECO:0000313" key="2">
    <source>
        <dbReference type="EMBL" id="KAK9974634.1"/>
    </source>
</evidence>
<keyword evidence="1" id="KW-0732">Signal</keyword>
<feature type="chain" id="PRO_5043777581" evidence="1">
    <location>
        <begin position="20"/>
        <end position="59"/>
    </location>
</feature>
<comment type="caution">
    <text evidence="2">The sequence shown here is derived from an EMBL/GenBank/DDBJ whole genome shotgun (WGS) entry which is preliminary data.</text>
</comment>
<accession>A0AAW2ALT8</accession>
<reference evidence="2 3" key="1">
    <citation type="submission" date="2024-05" db="EMBL/GenBank/DDBJ databases">
        <title>A high-quality chromosomal-level genome assembly of Topmouth culter (Culter alburnus).</title>
        <authorList>
            <person name="Zhao H."/>
        </authorList>
    </citation>
    <scope>NUCLEOTIDE SEQUENCE [LARGE SCALE GENOMIC DNA]</scope>
    <source>
        <strain evidence="2">CATC2023</strain>
        <tissue evidence="2">Muscle</tissue>
    </source>
</reference>
<keyword evidence="3" id="KW-1185">Reference proteome</keyword>
<dbReference type="AlphaFoldDB" id="A0AAW2ALT8"/>
<protein>
    <submittedName>
        <fullName evidence="2">Uncharacterized protein</fullName>
    </submittedName>
</protein>